<dbReference type="Pfam" id="PF11114">
    <property type="entry name" value="Minor_capsid_2"/>
    <property type="match status" value="1"/>
</dbReference>
<proteinExistence type="predicted"/>
<accession>A0AAD2DC38</accession>
<dbReference type="Proteomes" id="UP001189143">
    <property type="component" value="Unassembled WGS sequence"/>
</dbReference>
<evidence type="ECO:0000313" key="2">
    <source>
        <dbReference type="Proteomes" id="UP001189143"/>
    </source>
</evidence>
<name>A0AAD2DC38_9CLOT</name>
<dbReference type="AlphaFoldDB" id="A0AAD2DC38"/>
<dbReference type="RefSeq" id="WP_317051696.1">
    <property type="nucleotide sequence ID" value="NZ_CAMRXH010000092.1"/>
</dbReference>
<dbReference type="InterPro" id="IPR021080">
    <property type="entry name" value="Minor_capsid_protein"/>
</dbReference>
<sequence>MNVKIRLDSANKILAKRKLQKGGEAQIFFTKQCAKWMNNYVPFKTGRLKDMSVEMGVDYVKYSTPYARKQYYTNSGKGIKNRSGLRGKLWDKRMWNDKHGRIIKSVADFVGGREG</sequence>
<protein>
    <submittedName>
        <fullName evidence="1">Minor capsid</fullName>
    </submittedName>
</protein>
<gene>
    <name evidence="1" type="ORF">CNEO2_1620003</name>
</gene>
<reference evidence="1" key="1">
    <citation type="submission" date="2022-10" db="EMBL/GenBank/DDBJ databases">
        <authorList>
            <person name="Aires J."/>
            <person name="Mesa V."/>
        </authorList>
    </citation>
    <scope>NUCLEOTIDE SEQUENCE</scope>
    <source>
        <strain evidence="1">Clostridium neonatale JD116</strain>
    </source>
</reference>
<evidence type="ECO:0000313" key="1">
    <source>
        <dbReference type="EMBL" id="CAI3546593.1"/>
    </source>
</evidence>
<comment type="caution">
    <text evidence="1">The sequence shown here is derived from an EMBL/GenBank/DDBJ whole genome shotgun (WGS) entry which is preliminary data.</text>
</comment>
<dbReference type="EMBL" id="CAMTCP010000069">
    <property type="protein sequence ID" value="CAI3546593.1"/>
    <property type="molecule type" value="Genomic_DNA"/>
</dbReference>
<organism evidence="1 2">
    <name type="scientific">Clostridium neonatale</name>
    <dbReference type="NCBI Taxonomy" id="137838"/>
    <lineage>
        <taxon>Bacteria</taxon>
        <taxon>Bacillati</taxon>
        <taxon>Bacillota</taxon>
        <taxon>Clostridia</taxon>
        <taxon>Eubacteriales</taxon>
        <taxon>Clostridiaceae</taxon>
        <taxon>Clostridium</taxon>
    </lineage>
</organism>